<dbReference type="KEGG" id="vg:14013310"/>
<sequence>MILPEDIQPKTHCTVYTANVRYTVYTAKVPFGEFQKGDPVFVYKTIEGLGDLKVHKGIPIDSDKVHYFFDHELVLEQ</sequence>
<evidence type="ECO:0000313" key="1">
    <source>
        <dbReference type="EMBL" id="AFB83901.1"/>
    </source>
</evidence>
<dbReference type="GeneID" id="14013310"/>
<reference evidence="1 2" key="1">
    <citation type="journal article" date="2012" name="J. Virol.">
        <title>Complete Genome Sequence of a Novel Marine Siphovirus, pVp-1, Infecting Vibrio parahaemolyticus.</title>
        <authorList>
            <person name="Kim J.H."/>
            <person name="Jun J.W."/>
            <person name="Choresca C.H."/>
            <person name="Shin S.P."/>
            <person name="Han J.E."/>
            <person name="Park S.C."/>
        </authorList>
    </citation>
    <scope>NUCLEOTIDE SEQUENCE [LARGE SCALE GENOMIC DNA]</scope>
</reference>
<dbReference type="EMBL" id="JQ340389">
    <property type="protein sequence ID" value="AFB83901.1"/>
    <property type="molecule type" value="Genomic_DNA"/>
</dbReference>
<gene>
    <name evidence="1" type="ORF">pVp-1_0044</name>
</gene>
<evidence type="ECO:0000313" key="2">
    <source>
        <dbReference type="Proteomes" id="UP000007520"/>
    </source>
</evidence>
<accession>H6WXD5</accession>
<organism evidence="1 2">
    <name type="scientific">Vibrio phage pVp-1</name>
    <dbReference type="NCBI Taxonomy" id="1150989"/>
    <lineage>
        <taxon>Viruses</taxon>
        <taxon>Duplodnaviria</taxon>
        <taxon>Heunggongvirae</taxon>
        <taxon>Uroviricota</taxon>
        <taxon>Caudoviricetes</taxon>
        <taxon>Demerecviridae</taxon>
        <taxon>Ermolyevavirinae</taxon>
        <taxon>Vipunavirus</taxon>
        <taxon>Vipunavirus pVp1</taxon>
    </lineage>
</organism>
<dbReference type="RefSeq" id="YP_007007867.1">
    <property type="nucleotide sequence ID" value="NC_019529.1"/>
</dbReference>
<name>H6WXD5_9CAUD</name>
<protein>
    <submittedName>
        <fullName evidence="1">Uncharacterized protein</fullName>
    </submittedName>
</protein>
<keyword evidence="2" id="KW-1185">Reference proteome</keyword>
<dbReference type="Proteomes" id="UP000007520">
    <property type="component" value="Segment"/>
</dbReference>
<proteinExistence type="predicted"/>